<dbReference type="Proteomes" id="UP001205105">
    <property type="component" value="Unassembled WGS sequence"/>
</dbReference>
<dbReference type="PROSITE" id="PS00134">
    <property type="entry name" value="TRYPSIN_HIS"/>
    <property type="match status" value="1"/>
</dbReference>
<evidence type="ECO:0000313" key="11">
    <source>
        <dbReference type="EMBL" id="KAI7842742.1"/>
    </source>
</evidence>
<evidence type="ECO:0000313" key="12">
    <source>
        <dbReference type="Proteomes" id="UP001205105"/>
    </source>
</evidence>
<sequence length="317" mass="33185">MSRAAAALLALLACLAGAAGAATGRSPLGTVTARMAPVKPICAYPPSNSPTTAVAYGNAVTSRAKHPYATIPWWVRSDGTWFMCGATLVSSRIVITAAHCLDDSWGAPTHVTIGMLSWSDSAGTYQKIAVQSATRHPSYNPNTLDNDIAIIVLKSAANITKNAPAVLPAANLSLEKKKLVVAGYGTTEDGAVARVLKEASLPYINKNTCKTNARTTYYLNIPVTDRMMCAGGAKTTSGTAYYDACPGDSGGPLIYQASSTAAKQLVGVVSWGLDLPCGQSPFGAYSDLRTLKKWVCCKVRRLLTAGACRDVPTTTTC</sequence>
<evidence type="ECO:0000259" key="10">
    <source>
        <dbReference type="PROSITE" id="PS50240"/>
    </source>
</evidence>
<dbReference type="InterPro" id="IPR001254">
    <property type="entry name" value="Trypsin_dom"/>
</dbReference>
<feature type="domain" description="Peptidase S1" evidence="10">
    <location>
        <begin position="54"/>
        <end position="300"/>
    </location>
</feature>
<feature type="signal peptide" evidence="9">
    <location>
        <begin position="1"/>
        <end position="20"/>
    </location>
</feature>
<comment type="caution">
    <text evidence="11">The sequence shown here is derived from an EMBL/GenBank/DDBJ whole genome shotgun (WGS) entry which is preliminary data.</text>
</comment>
<feature type="chain" id="PRO_5041976636" description="Peptidase S1 domain-containing protein" evidence="9">
    <location>
        <begin position="21"/>
        <end position="317"/>
    </location>
</feature>
<dbReference type="InterPro" id="IPR009003">
    <property type="entry name" value="Peptidase_S1_PA"/>
</dbReference>
<name>A0AAD5DS68_9CHLO</name>
<keyword evidence="4 9" id="KW-0732">Signal</keyword>
<dbReference type="FunFam" id="2.40.10.10:FF:000054">
    <property type="entry name" value="Complement C1r subcomponent"/>
    <property type="match status" value="1"/>
</dbReference>
<dbReference type="PROSITE" id="PS50240">
    <property type="entry name" value="TRYPSIN_DOM"/>
    <property type="match status" value="1"/>
</dbReference>
<dbReference type="GO" id="GO:0006508">
    <property type="term" value="P:proteolysis"/>
    <property type="evidence" value="ECO:0007669"/>
    <property type="project" value="UniProtKB-KW"/>
</dbReference>
<reference evidence="11" key="1">
    <citation type="submission" date="2020-11" db="EMBL/GenBank/DDBJ databases">
        <title>Chlorella ohadii genome sequencing and assembly.</title>
        <authorList>
            <person name="Murik O."/>
            <person name="Treves H."/>
            <person name="Kedem I."/>
            <person name="Shotland Y."/>
            <person name="Kaplan A."/>
        </authorList>
    </citation>
    <scope>NUCLEOTIDE SEQUENCE</scope>
    <source>
        <strain evidence="11">1</strain>
    </source>
</reference>
<dbReference type="InterPro" id="IPR033116">
    <property type="entry name" value="TRYPSIN_SER"/>
</dbReference>
<evidence type="ECO:0000256" key="5">
    <source>
        <dbReference type="ARBA" id="ARBA00022801"/>
    </source>
</evidence>
<dbReference type="Gene3D" id="2.40.10.10">
    <property type="entry name" value="Trypsin-like serine proteases"/>
    <property type="match status" value="2"/>
</dbReference>
<evidence type="ECO:0000256" key="4">
    <source>
        <dbReference type="ARBA" id="ARBA00022729"/>
    </source>
</evidence>
<dbReference type="InterPro" id="IPR043504">
    <property type="entry name" value="Peptidase_S1_PA_chymotrypsin"/>
</dbReference>
<gene>
    <name evidence="11" type="ORF">COHA_003671</name>
</gene>
<evidence type="ECO:0000256" key="9">
    <source>
        <dbReference type="SAM" id="SignalP"/>
    </source>
</evidence>
<evidence type="ECO:0000256" key="3">
    <source>
        <dbReference type="ARBA" id="ARBA00022670"/>
    </source>
</evidence>
<evidence type="ECO:0000256" key="6">
    <source>
        <dbReference type="ARBA" id="ARBA00023157"/>
    </source>
</evidence>
<dbReference type="GO" id="GO:0004252">
    <property type="term" value="F:serine-type endopeptidase activity"/>
    <property type="evidence" value="ECO:0007669"/>
    <property type="project" value="InterPro"/>
</dbReference>
<dbReference type="GO" id="GO:0005615">
    <property type="term" value="C:extracellular space"/>
    <property type="evidence" value="ECO:0007669"/>
    <property type="project" value="TreeGrafter"/>
</dbReference>
<evidence type="ECO:0000256" key="1">
    <source>
        <dbReference type="ARBA" id="ARBA00004613"/>
    </source>
</evidence>
<keyword evidence="7" id="KW-0325">Glycoprotein</keyword>
<dbReference type="PANTHER" id="PTHR24264:SF15">
    <property type="entry name" value="RIKEN CDNA 2210010C04 GENE"/>
    <property type="match status" value="1"/>
</dbReference>
<dbReference type="InterPro" id="IPR018114">
    <property type="entry name" value="TRYPSIN_HIS"/>
</dbReference>
<comment type="subcellular location">
    <subcellularLocation>
        <location evidence="1">Secreted</location>
    </subcellularLocation>
</comment>
<keyword evidence="2" id="KW-0964">Secreted</keyword>
<keyword evidence="8" id="KW-0720">Serine protease</keyword>
<keyword evidence="12" id="KW-1185">Reference proteome</keyword>
<dbReference type="CDD" id="cd00190">
    <property type="entry name" value="Tryp_SPc"/>
    <property type="match status" value="1"/>
</dbReference>
<dbReference type="InterPro" id="IPR050127">
    <property type="entry name" value="Serine_Proteases_S1"/>
</dbReference>
<keyword evidence="6" id="KW-1015">Disulfide bond</keyword>
<dbReference type="PROSITE" id="PS00135">
    <property type="entry name" value="TRYPSIN_SER"/>
    <property type="match status" value="1"/>
</dbReference>
<dbReference type="SUPFAM" id="SSF50494">
    <property type="entry name" value="Trypsin-like serine proteases"/>
    <property type="match status" value="1"/>
</dbReference>
<organism evidence="11 12">
    <name type="scientific">Chlorella ohadii</name>
    <dbReference type="NCBI Taxonomy" id="2649997"/>
    <lineage>
        <taxon>Eukaryota</taxon>
        <taxon>Viridiplantae</taxon>
        <taxon>Chlorophyta</taxon>
        <taxon>core chlorophytes</taxon>
        <taxon>Trebouxiophyceae</taxon>
        <taxon>Chlorellales</taxon>
        <taxon>Chlorellaceae</taxon>
        <taxon>Chlorella clade</taxon>
        <taxon>Chlorella</taxon>
    </lineage>
</organism>
<evidence type="ECO:0000256" key="2">
    <source>
        <dbReference type="ARBA" id="ARBA00022525"/>
    </source>
</evidence>
<keyword evidence="5 8" id="KW-0378">Hydrolase</keyword>
<protein>
    <recommendedName>
        <fullName evidence="10">Peptidase S1 domain-containing protein</fullName>
    </recommendedName>
</protein>
<dbReference type="FunFam" id="2.40.10.10:FF:000068">
    <property type="entry name" value="transmembrane protease serine 2"/>
    <property type="match status" value="1"/>
</dbReference>
<dbReference type="EMBL" id="JADXDR010000049">
    <property type="protein sequence ID" value="KAI7842742.1"/>
    <property type="molecule type" value="Genomic_DNA"/>
</dbReference>
<dbReference type="PRINTS" id="PR00722">
    <property type="entry name" value="CHYMOTRYPSIN"/>
</dbReference>
<dbReference type="Pfam" id="PF00089">
    <property type="entry name" value="Trypsin"/>
    <property type="match status" value="1"/>
</dbReference>
<evidence type="ECO:0000256" key="7">
    <source>
        <dbReference type="ARBA" id="ARBA00023180"/>
    </source>
</evidence>
<proteinExistence type="predicted"/>
<keyword evidence="3 8" id="KW-0645">Protease</keyword>
<dbReference type="InterPro" id="IPR001314">
    <property type="entry name" value="Peptidase_S1A"/>
</dbReference>
<dbReference type="PANTHER" id="PTHR24264">
    <property type="entry name" value="TRYPSIN-RELATED"/>
    <property type="match status" value="1"/>
</dbReference>
<accession>A0AAD5DS68</accession>
<dbReference type="AlphaFoldDB" id="A0AAD5DS68"/>
<dbReference type="SMART" id="SM00020">
    <property type="entry name" value="Tryp_SPc"/>
    <property type="match status" value="1"/>
</dbReference>
<evidence type="ECO:0000256" key="8">
    <source>
        <dbReference type="RuleBase" id="RU363034"/>
    </source>
</evidence>